<comment type="caution">
    <text evidence="2">The sequence shown here is derived from an EMBL/GenBank/DDBJ whole genome shotgun (WGS) entry which is preliminary data.</text>
</comment>
<dbReference type="OrthoDB" id="5322539at2759"/>
<feature type="transmembrane region" description="Helical" evidence="1">
    <location>
        <begin position="121"/>
        <end position="142"/>
    </location>
</feature>
<dbReference type="EMBL" id="LKCW01000027">
    <property type="protein sequence ID" value="KPM43804.1"/>
    <property type="molecule type" value="Genomic_DNA"/>
</dbReference>
<proteinExistence type="predicted"/>
<reference evidence="2 3" key="1">
    <citation type="submission" date="2015-09" db="EMBL/GenBank/DDBJ databases">
        <title>Draft genome of a European isolate of the apple canker pathogen Neonectria ditissima.</title>
        <authorList>
            <person name="Gomez-Cortecero A."/>
            <person name="Harrison R.J."/>
            <person name="Armitage A.D."/>
        </authorList>
    </citation>
    <scope>NUCLEOTIDE SEQUENCE [LARGE SCALE GENOMIC DNA]</scope>
    <source>
        <strain evidence="2 3">R09/05</strain>
    </source>
</reference>
<keyword evidence="1" id="KW-1133">Transmembrane helix</keyword>
<evidence type="ECO:0000313" key="2">
    <source>
        <dbReference type="EMBL" id="KPM43804.1"/>
    </source>
</evidence>
<name>A0A0N8H877_9HYPO</name>
<keyword evidence="1" id="KW-0812">Transmembrane</keyword>
<feature type="transmembrane region" description="Helical" evidence="1">
    <location>
        <begin position="20"/>
        <end position="43"/>
    </location>
</feature>
<organism evidence="2 3">
    <name type="scientific">Neonectria ditissima</name>
    <dbReference type="NCBI Taxonomy" id="78410"/>
    <lineage>
        <taxon>Eukaryota</taxon>
        <taxon>Fungi</taxon>
        <taxon>Dikarya</taxon>
        <taxon>Ascomycota</taxon>
        <taxon>Pezizomycotina</taxon>
        <taxon>Sordariomycetes</taxon>
        <taxon>Hypocreomycetidae</taxon>
        <taxon>Hypocreales</taxon>
        <taxon>Nectriaceae</taxon>
        <taxon>Neonectria</taxon>
    </lineage>
</organism>
<keyword evidence="3" id="KW-1185">Reference proteome</keyword>
<gene>
    <name evidence="2" type="ORF">AK830_g2725</name>
</gene>
<dbReference type="AlphaFoldDB" id="A0A0N8H877"/>
<dbReference type="PANTHER" id="PTHR35041:SF6">
    <property type="entry name" value="FORMYLMETHIONINE DEFORMYLASE-LIKE PROTEIN-RELATED"/>
    <property type="match status" value="1"/>
</dbReference>
<dbReference type="Proteomes" id="UP000050424">
    <property type="component" value="Unassembled WGS sequence"/>
</dbReference>
<feature type="transmembrane region" description="Helical" evidence="1">
    <location>
        <begin position="490"/>
        <end position="514"/>
    </location>
</feature>
<feature type="transmembrane region" description="Helical" evidence="1">
    <location>
        <begin position="63"/>
        <end position="84"/>
    </location>
</feature>
<keyword evidence="1" id="KW-0472">Membrane</keyword>
<accession>A0A0N8H877</accession>
<sequence>MVPSSTSSSRRAARFQAHWVTPTLMVSSVLFGTLLAVGHHLFYASLDGQIVTSSEQQVWNLRIGTGLAFLVKACLTAAAGLAYTQLLWYTLRSQEISLNGIDAVFSVVNNIYGFATGEIWIRSPALVLIASIMWLLPLVAIVTPSSLTVQQAPQLNESTIRMPLPVIDYTSPTVFAEWAQSGGSGYAAPSNAMARLMAAVVSQGSITHIPAPFSNCSYSVKFYGPSLSCGPVDKDSALAKRLNASDINAGSRLSYVAFVPKATGLEDGESVEQVNAIYGLNSTINTTLTAGMRSLDKTDAGDHAKLFLGLPNSNAAVDSNTIIDCGLYNSSYVVDFSFKNDQQQITVRNSTRLNGVLANQQSFNSPLDVPGVAYTSILDALGGLLVGTLRASQYGYVTAFNTHITSTILMQTQEMQRIAVATRWSDSEPSEEQTLANMTMSEAVEQLVTNTTLSLFSNSFFLQNSTTASMGDVKIRTPQNAFSYKPRNLVIAYGVSVFITIVVVMVGFACIWVSSLSFGSSFSTILRTTRNPELDALLCDDGNSGAEPLPRHLAKRKLAFQRHSCEQETKTGGVFTVVRNRELEELKSPQGPPSYDGMPQGNFF</sequence>
<dbReference type="PANTHER" id="PTHR35041">
    <property type="entry name" value="MEDIATOR OF RNA POLYMERASE II TRANSCRIPTION SUBUNIT 1"/>
    <property type="match status" value="1"/>
</dbReference>
<evidence type="ECO:0000256" key="1">
    <source>
        <dbReference type="SAM" id="Phobius"/>
    </source>
</evidence>
<evidence type="ECO:0000313" key="3">
    <source>
        <dbReference type="Proteomes" id="UP000050424"/>
    </source>
</evidence>
<protein>
    <submittedName>
        <fullName evidence="2">Uncharacterized protein</fullName>
    </submittedName>
</protein>